<evidence type="ECO:0000256" key="1">
    <source>
        <dbReference type="SAM" id="MobiDB-lite"/>
    </source>
</evidence>
<dbReference type="Proteomes" id="UP000177360">
    <property type="component" value="Unassembled WGS sequence"/>
</dbReference>
<feature type="compositionally biased region" description="Basic and acidic residues" evidence="1">
    <location>
        <begin position="13"/>
        <end position="61"/>
    </location>
</feature>
<reference evidence="2 3" key="1">
    <citation type="journal article" date="2016" name="Nat. Commun.">
        <title>Thousands of microbial genomes shed light on interconnected biogeochemical processes in an aquifer system.</title>
        <authorList>
            <person name="Anantharaman K."/>
            <person name="Brown C.T."/>
            <person name="Hug L.A."/>
            <person name="Sharon I."/>
            <person name="Castelle C.J."/>
            <person name="Probst A.J."/>
            <person name="Thomas B.C."/>
            <person name="Singh A."/>
            <person name="Wilkins M.J."/>
            <person name="Karaoz U."/>
            <person name="Brodie E.L."/>
            <person name="Williams K.H."/>
            <person name="Hubbard S.S."/>
            <person name="Banfield J.F."/>
        </authorList>
    </citation>
    <scope>NUCLEOTIDE SEQUENCE [LARGE SCALE GENOMIC DNA]</scope>
</reference>
<feature type="region of interest" description="Disordered" evidence="1">
    <location>
        <begin position="1"/>
        <end position="61"/>
    </location>
</feature>
<dbReference type="AlphaFoldDB" id="A0A1G2E2Y4"/>
<dbReference type="EMBL" id="MHLZ01000025">
    <property type="protein sequence ID" value="OGZ19611.1"/>
    <property type="molecule type" value="Genomic_DNA"/>
</dbReference>
<evidence type="ECO:0000313" key="2">
    <source>
        <dbReference type="EMBL" id="OGZ19611.1"/>
    </source>
</evidence>
<protein>
    <submittedName>
        <fullName evidence="2">Uncharacterized protein</fullName>
    </submittedName>
</protein>
<name>A0A1G2E2Y4_9BACT</name>
<comment type="caution">
    <text evidence="2">The sequence shown here is derived from an EMBL/GenBank/DDBJ whole genome shotgun (WGS) entry which is preliminary data.</text>
</comment>
<gene>
    <name evidence="2" type="ORF">A2626_02640</name>
</gene>
<sequence>MSNPFEQPPMPNPEEKPEEADRKLDEIHKEPEAEEMLKEKSEEVERGLKNNPDSEEKEQGAEEILKDLEWAIENRSEALLKVLGLDGKSSIEGIVTPEFFEDDVLWVTTETGEGMAIETMRIKKVELPKEPTEEKE</sequence>
<organism evidence="2 3">
    <name type="scientific">Candidatus Nealsonbacteria bacterium RIFCSPHIGHO2_01_FULL_38_55</name>
    <dbReference type="NCBI Taxonomy" id="1801664"/>
    <lineage>
        <taxon>Bacteria</taxon>
        <taxon>Candidatus Nealsoniibacteriota</taxon>
    </lineage>
</organism>
<accession>A0A1G2E2Y4</accession>
<evidence type="ECO:0000313" key="3">
    <source>
        <dbReference type="Proteomes" id="UP000177360"/>
    </source>
</evidence>
<proteinExistence type="predicted"/>
<feature type="compositionally biased region" description="Pro residues" evidence="1">
    <location>
        <begin position="1"/>
        <end position="12"/>
    </location>
</feature>